<sequence length="103" mass="10881">MTEDELAREVRRLVDRIGHWTPSRWAASGASGDGSRADLVHALTQALADRSADAEGQPHRAVPRPEHDPTLADMVRVLAADLAAAGGDVTAAARLVHETGQAL</sequence>
<feature type="region of interest" description="Disordered" evidence="1">
    <location>
        <begin position="49"/>
        <end position="69"/>
    </location>
</feature>
<organism evidence="2 3">
    <name type="scientific">Virgisporangium aliadipatigenens</name>
    <dbReference type="NCBI Taxonomy" id="741659"/>
    <lineage>
        <taxon>Bacteria</taxon>
        <taxon>Bacillati</taxon>
        <taxon>Actinomycetota</taxon>
        <taxon>Actinomycetes</taxon>
        <taxon>Micromonosporales</taxon>
        <taxon>Micromonosporaceae</taxon>
        <taxon>Virgisporangium</taxon>
    </lineage>
</organism>
<keyword evidence="3" id="KW-1185">Reference proteome</keyword>
<proteinExistence type="predicted"/>
<feature type="compositionally biased region" description="Basic and acidic residues" evidence="1">
    <location>
        <begin position="50"/>
        <end position="69"/>
    </location>
</feature>
<name>A0A8J3YGI8_9ACTN</name>
<dbReference type="AlphaFoldDB" id="A0A8J3YGI8"/>
<evidence type="ECO:0000313" key="2">
    <source>
        <dbReference type="EMBL" id="GIJ44834.1"/>
    </source>
</evidence>
<gene>
    <name evidence="2" type="ORF">Val02_17200</name>
</gene>
<evidence type="ECO:0000313" key="3">
    <source>
        <dbReference type="Proteomes" id="UP000619260"/>
    </source>
</evidence>
<accession>A0A8J3YGI8</accession>
<evidence type="ECO:0000256" key="1">
    <source>
        <dbReference type="SAM" id="MobiDB-lite"/>
    </source>
</evidence>
<dbReference type="RefSeq" id="WP_203898363.1">
    <property type="nucleotide sequence ID" value="NZ_BOPF01000004.1"/>
</dbReference>
<dbReference type="EMBL" id="BOPF01000004">
    <property type="protein sequence ID" value="GIJ44834.1"/>
    <property type="molecule type" value="Genomic_DNA"/>
</dbReference>
<dbReference type="Proteomes" id="UP000619260">
    <property type="component" value="Unassembled WGS sequence"/>
</dbReference>
<reference evidence="2" key="1">
    <citation type="submission" date="2021-01" db="EMBL/GenBank/DDBJ databases">
        <title>Whole genome shotgun sequence of Virgisporangium aliadipatigenens NBRC 105644.</title>
        <authorList>
            <person name="Komaki H."/>
            <person name="Tamura T."/>
        </authorList>
    </citation>
    <scope>NUCLEOTIDE SEQUENCE</scope>
    <source>
        <strain evidence="2">NBRC 105644</strain>
    </source>
</reference>
<protein>
    <submittedName>
        <fullName evidence="2">Uncharacterized protein</fullName>
    </submittedName>
</protein>
<comment type="caution">
    <text evidence="2">The sequence shown here is derived from an EMBL/GenBank/DDBJ whole genome shotgun (WGS) entry which is preliminary data.</text>
</comment>